<evidence type="ECO:0000256" key="1">
    <source>
        <dbReference type="SAM" id="MobiDB-lite"/>
    </source>
</evidence>
<dbReference type="AlphaFoldDB" id="A0A2I0XGU6"/>
<evidence type="ECO:0000313" key="3">
    <source>
        <dbReference type="Proteomes" id="UP000233837"/>
    </source>
</evidence>
<keyword evidence="3" id="KW-1185">Reference proteome</keyword>
<dbReference type="EMBL" id="KZ501893">
    <property type="protein sequence ID" value="PKU87137.1"/>
    <property type="molecule type" value="Genomic_DNA"/>
</dbReference>
<sequence length="82" mass="9096">MNRTVGGQRRRAGTQTEHRSAVFGCFFVKSRDGQGGPVRSQNPKFLPALRLESETKPSSSSVQEVAECPPKRKTIRQNFSCS</sequence>
<reference evidence="2 3" key="1">
    <citation type="journal article" date="2016" name="Sci. Rep.">
        <title>The Dendrobium catenatum Lindl. genome sequence provides insights into polysaccharide synthase, floral development and adaptive evolution.</title>
        <authorList>
            <person name="Zhang G.Q."/>
            <person name="Xu Q."/>
            <person name="Bian C."/>
            <person name="Tsai W.C."/>
            <person name="Yeh C.M."/>
            <person name="Liu K.W."/>
            <person name="Yoshida K."/>
            <person name="Zhang L.S."/>
            <person name="Chang S.B."/>
            <person name="Chen F."/>
            <person name="Shi Y."/>
            <person name="Su Y.Y."/>
            <person name="Zhang Y.Q."/>
            <person name="Chen L.J."/>
            <person name="Yin Y."/>
            <person name="Lin M."/>
            <person name="Huang H."/>
            <person name="Deng H."/>
            <person name="Wang Z.W."/>
            <person name="Zhu S.L."/>
            <person name="Zhao X."/>
            <person name="Deng C."/>
            <person name="Niu S.C."/>
            <person name="Huang J."/>
            <person name="Wang M."/>
            <person name="Liu G.H."/>
            <person name="Yang H.J."/>
            <person name="Xiao X.J."/>
            <person name="Hsiao Y.Y."/>
            <person name="Wu W.L."/>
            <person name="Chen Y.Y."/>
            <person name="Mitsuda N."/>
            <person name="Ohme-Takagi M."/>
            <person name="Luo Y.B."/>
            <person name="Van de Peer Y."/>
            <person name="Liu Z.J."/>
        </authorList>
    </citation>
    <scope>NUCLEOTIDE SEQUENCE [LARGE SCALE GENOMIC DNA]</scope>
    <source>
        <tissue evidence="2">The whole plant</tissue>
    </source>
</reference>
<evidence type="ECO:0000313" key="2">
    <source>
        <dbReference type="EMBL" id="PKU87137.1"/>
    </source>
</evidence>
<reference evidence="2 3" key="2">
    <citation type="journal article" date="2017" name="Nature">
        <title>The Apostasia genome and the evolution of orchids.</title>
        <authorList>
            <person name="Zhang G.Q."/>
            <person name="Liu K.W."/>
            <person name="Li Z."/>
            <person name="Lohaus R."/>
            <person name="Hsiao Y.Y."/>
            <person name="Niu S.C."/>
            <person name="Wang J.Y."/>
            <person name="Lin Y.C."/>
            <person name="Xu Q."/>
            <person name="Chen L.J."/>
            <person name="Yoshida K."/>
            <person name="Fujiwara S."/>
            <person name="Wang Z.W."/>
            <person name="Zhang Y.Q."/>
            <person name="Mitsuda N."/>
            <person name="Wang M."/>
            <person name="Liu G.H."/>
            <person name="Pecoraro L."/>
            <person name="Huang H.X."/>
            <person name="Xiao X.J."/>
            <person name="Lin M."/>
            <person name="Wu X.Y."/>
            <person name="Wu W.L."/>
            <person name="Chen Y.Y."/>
            <person name="Chang S.B."/>
            <person name="Sakamoto S."/>
            <person name="Ohme-Takagi M."/>
            <person name="Yagi M."/>
            <person name="Zeng S.J."/>
            <person name="Shen C.Y."/>
            <person name="Yeh C.M."/>
            <person name="Luo Y.B."/>
            <person name="Tsai W.C."/>
            <person name="Van de Peer Y."/>
            <person name="Liu Z.J."/>
        </authorList>
    </citation>
    <scope>NUCLEOTIDE SEQUENCE [LARGE SCALE GENOMIC DNA]</scope>
    <source>
        <tissue evidence="2">The whole plant</tissue>
    </source>
</reference>
<accession>A0A2I0XGU6</accession>
<feature type="region of interest" description="Disordered" evidence="1">
    <location>
        <begin position="52"/>
        <end position="82"/>
    </location>
</feature>
<dbReference type="Proteomes" id="UP000233837">
    <property type="component" value="Unassembled WGS sequence"/>
</dbReference>
<protein>
    <submittedName>
        <fullName evidence="2">Uncharacterized protein</fullName>
    </submittedName>
</protein>
<name>A0A2I0XGU6_9ASPA</name>
<organism evidence="2 3">
    <name type="scientific">Dendrobium catenatum</name>
    <dbReference type="NCBI Taxonomy" id="906689"/>
    <lineage>
        <taxon>Eukaryota</taxon>
        <taxon>Viridiplantae</taxon>
        <taxon>Streptophyta</taxon>
        <taxon>Embryophyta</taxon>
        <taxon>Tracheophyta</taxon>
        <taxon>Spermatophyta</taxon>
        <taxon>Magnoliopsida</taxon>
        <taxon>Liliopsida</taxon>
        <taxon>Asparagales</taxon>
        <taxon>Orchidaceae</taxon>
        <taxon>Epidendroideae</taxon>
        <taxon>Malaxideae</taxon>
        <taxon>Dendrobiinae</taxon>
        <taxon>Dendrobium</taxon>
    </lineage>
</organism>
<gene>
    <name evidence="2" type="ORF">MA16_Dca006546</name>
</gene>
<proteinExistence type="predicted"/>